<name>A0A919CR94_9PROT</name>
<dbReference type="EC" id="2.7.13.3" evidence="2"/>
<feature type="domain" description="Response regulatory" evidence="9">
    <location>
        <begin position="35"/>
        <end position="152"/>
    </location>
</feature>
<keyword evidence="4" id="KW-0808">Transferase</keyword>
<dbReference type="PANTHER" id="PTHR43047:SF72">
    <property type="entry name" value="OSMOSENSING HISTIDINE PROTEIN KINASE SLN1"/>
    <property type="match status" value="1"/>
</dbReference>
<dbReference type="InterPro" id="IPR005467">
    <property type="entry name" value="His_kinase_dom"/>
</dbReference>
<evidence type="ECO:0000256" key="1">
    <source>
        <dbReference type="ARBA" id="ARBA00000085"/>
    </source>
</evidence>
<accession>A0A919CR94</accession>
<dbReference type="AlphaFoldDB" id="A0A919CR94"/>
<feature type="modified residue" description="4-aspartylphosphate" evidence="6">
    <location>
        <position position="87"/>
    </location>
</feature>
<dbReference type="Pfam" id="PF00072">
    <property type="entry name" value="Response_reg"/>
    <property type="match status" value="1"/>
</dbReference>
<keyword evidence="5" id="KW-0418">Kinase</keyword>
<dbReference type="GO" id="GO:0000155">
    <property type="term" value="F:phosphorelay sensor kinase activity"/>
    <property type="evidence" value="ECO:0007669"/>
    <property type="project" value="InterPro"/>
</dbReference>
<evidence type="ECO:0000313" key="10">
    <source>
        <dbReference type="EMBL" id="GHD56532.1"/>
    </source>
</evidence>
<proteinExistence type="predicted"/>
<dbReference type="Pfam" id="PF02518">
    <property type="entry name" value="HATPase_c"/>
    <property type="match status" value="1"/>
</dbReference>
<dbReference type="GO" id="GO:0009927">
    <property type="term" value="F:histidine phosphotransfer kinase activity"/>
    <property type="evidence" value="ECO:0007669"/>
    <property type="project" value="TreeGrafter"/>
</dbReference>
<sequence length="419" mass="45675">MSAYAAASADTGRTPPLSTPRGGRWGKRIPVTPVRVVVVDDDPGDRLIIRRYLTRARSCRFSVRECDDPDALREILDEAPVDVILMDQRLGQRYGTDVIRQIGGNRAVAPSILLTGSDDASIDDLAMLAGAAEHLNKADLSDRVLERTIRYVIKGHSDQLELRRQSEQLQAAWNEAAQANRAKSVFLAAMSHELRTPLNAIIGFSTMLLTGKLARRPTRVLEYARCILEGGQQLLHLVDNLLDIARIEAGQFLLGDDALDLPRLFEEVVQANEPLAGQHDVTVRLLCPADLPEVRSDRAGLHQIVLNLLSNATKYTLPGGEVVLTAELDDGGIRIEIRDSGIGMTEEEIESALRPFVRVRNNAYVRSTAGSGLGLAIVRSLTEQLGLLLSFDSKPGSGTTATVTIPAERLSPPPETHSP</sequence>
<evidence type="ECO:0000259" key="8">
    <source>
        <dbReference type="PROSITE" id="PS50109"/>
    </source>
</evidence>
<dbReference type="Proteomes" id="UP000630353">
    <property type="component" value="Unassembled WGS sequence"/>
</dbReference>
<keyword evidence="11" id="KW-1185">Reference proteome</keyword>
<feature type="region of interest" description="Disordered" evidence="7">
    <location>
        <begin position="395"/>
        <end position="419"/>
    </location>
</feature>
<comment type="catalytic activity">
    <reaction evidence="1">
        <text>ATP + protein L-histidine = ADP + protein N-phospho-L-histidine.</text>
        <dbReference type="EC" id="2.7.13.3"/>
    </reaction>
</comment>
<organism evidence="10 11">
    <name type="scientific">Thalassobaculum fulvum</name>
    <dbReference type="NCBI Taxonomy" id="1633335"/>
    <lineage>
        <taxon>Bacteria</taxon>
        <taxon>Pseudomonadati</taxon>
        <taxon>Pseudomonadota</taxon>
        <taxon>Alphaproteobacteria</taxon>
        <taxon>Rhodospirillales</taxon>
        <taxon>Thalassobaculaceae</taxon>
        <taxon>Thalassobaculum</taxon>
    </lineage>
</organism>
<reference evidence="10" key="2">
    <citation type="submission" date="2020-09" db="EMBL/GenBank/DDBJ databases">
        <authorList>
            <person name="Sun Q."/>
            <person name="Kim S."/>
        </authorList>
    </citation>
    <scope>NUCLEOTIDE SEQUENCE</scope>
    <source>
        <strain evidence="10">KCTC 42651</strain>
    </source>
</reference>
<feature type="domain" description="Histidine kinase" evidence="8">
    <location>
        <begin position="189"/>
        <end position="409"/>
    </location>
</feature>
<evidence type="ECO:0000256" key="7">
    <source>
        <dbReference type="SAM" id="MobiDB-lite"/>
    </source>
</evidence>
<dbReference type="Pfam" id="PF00512">
    <property type="entry name" value="HisKA"/>
    <property type="match status" value="1"/>
</dbReference>
<dbReference type="GO" id="GO:0005886">
    <property type="term" value="C:plasma membrane"/>
    <property type="evidence" value="ECO:0007669"/>
    <property type="project" value="TreeGrafter"/>
</dbReference>
<dbReference type="Gene3D" id="1.10.287.130">
    <property type="match status" value="1"/>
</dbReference>
<evidence type="ECO:0000256" key="2">
    <source>
        <dbReference type="ARBA" id="ARBA00012438"/>
    </source>
</evidence>
<evidence type="ECO:0000256" key="4">
    <source>
        <dbReference type="ARBA" id="ARBA00022679"/>
    </source>
</evidence>
<dbReference type="InterPro" id="IPR003594">
    <property type="entry name" value="HATPase_dom"/>
</dbReference>
<dbReference type="Gene3D" id="3.40.50.2300">
    <property type="match status" value="1"/>
</dbReference>
<dbReference type="PANTHER" id="PTHR43047">
    <property type="entry name" value="TWO-COMPONENT HISTIDINE PROTEIN KINASE"/>
    <property type="match status" value="1"/>
</dbReference>
<dbReference type="PRINTS" id="PR00344">
    <property type="entry name" value="BCTRLSENSOR"/>
</dbReference>
<dbReference type="SMART" id="SM00388">
    <property type="entry name" value="HisKA"/>
    <property type="match status" value="1"/>
</dbReference>
<dbReference type="CDD" id="cd00156">
    <property type="entry name" value="REC"/>
    <property type="match status" value="1"/>
</dbReference>
<dbReference type="InterPro" id="IPR004358">
    <property type="entry name" value="Sig_transdc_His_kin-like_C"/>
</dbReference>
<dbReference type="SMART" id="SM00448">
    <property type="entry name" value="REC"/>
    <property type="match status" value="1"/>
</dbReference>
<dbReference type="EMBL" id="BMZS01000009">
    <property type="protein sequence ID" value="GHD56532.1"/>
    <property type="molecule type" value="Genomic_DNA"/>
</dbReference>
<evidence type="ECO:0000259" key="9">
    <source>
        <dbReference type="PROSITE" id="PS50110"/>
    </source>
</evidence>
<dbReference type="CDD" id="cd00082">
    <property type="entry name" value="HisKA"/>
    <property type="match status" value="1"/>
</dbReference>
<dbReference type="Gene3D" id="3.30.565.10">
    <property type="entry name" value="Histidine kinase-like ATPase, C-terminal domain"/>
    <property type="match status" value="1"/>
</dbReference>
<dbReference type="PROSITE" id="PS50110">
    <property type="entry name" value="RESPONSE_REGULATORY"/>
    <property type="match status" value="1"/>
</dbReference>
<comment type="caution">
    <text evidence="10">The sequence shown here is derived from an EMBL/GenBank/DDBJ whole genome shotgun (WGS) entry which is preliminary data.</text>
</comment>
<evidence type="ECO:0000256" key="5">
    <source>
        <dbReference type="ARBA" id="ARBA00022777"/>
    </source>
</evidence>
<feature type="region of interest" description="Disordered" evidence="7">
    <location>
        <begin position="1"/>
        <end position="26"/>
    </location>
</feature>
<dbReference type="InterPro" id="IPR036890">
    <property type="entry name" value="HATPase_C_sf"/>
</dbReference>
<dbReference type="InterPro" id="IPR003661">
    <property type="entry name" value="HisK_dim/P_dom"/>
</dbReference>
<evidence type="ECO:0000256" key="6">
    <source>
        <dbReference type="PROSITE-ProRule" id="PRU00169"/>
    </source>
</evidence>
<keyword evidence="3 6" id="KW-0597">Phosphoprotein</keyword>
<evidence type="ECO:0000256" key="3">
    <source>
        <dbReference type="ARBA" id="ARBA00022553"/>
    </source>
</evidence>
<dbReference type="SMART" id="SM00387">
    <property type="entry name" value="HATPase_c"/>
    <property type="match status" value="1"/>
</dbReference>
<dbReference type="SUPFAM" id="SSF52172">
    <property type="entry name" value="CheY-like"/>
    <property type="match status" value="1"/>
</dbReference>
<evidence type="ECO:0000313" key="11">
    <source>
        <dbReference type="Proteomes" id="UP000630353"/>
    </source>
</evidence>
<dbReference type="InterPro" id="IPR011006">
    <property type="entry name" value="CheY-like_superfamily"/>
</dbReference>
<protein>
    <recommendedName>
        <fullName evidence="2">histidine kinase</fullName>
        <ecNumber evidence="2">2.7.13.3</ecNumber>
    </recommendedName>
</protein>
<dbReference type="PROSITE" id="PS50109">
    <property type="entry name" value="HIS_KIN"/>
    <property type="match status" value="1"/>
</dbReference>
<dbReference type="SUPFAM" id="SSF55874">
    <property type="entry name" value="ATPase domain of HSP90 chaperone/DNA topoisomerase II/histidine kinase"/>
    <property type="match status" value="1"/>
</dbReference>
<dbReference type="InterPro" id="IPR001789">
    <property type="entry name" value="Sig_transdc_resp-reg_receiver"/>
</dbReference>
<reference evidence="10" key="1">
    <citation type="journal article" date="2014" name="Int. J. Syst. Evol. Microbiol.">
        <title>Complete genome sequence of Corynebacterium casei LMG S-19264T (=DSM 44701T), isolated from a smear-ripened cheese.</title>
        <authorList>
            <consortium name="US DOE Joint Genome Institute (JGI-PGF)"/>
            <person name="Walter F."/>
            <person name="Albersmeier A."/>
            <person name="Kalinowski J."/>
            <person name="Ruckert C."/>
        </authorList>
    </citation>
    <scope>NUCLEOTIDE SEQUENCE</scope>
    <source>
        <strain evidence="10">KCTC 42651</strain>
    </source>
</reference>
<gene>
    <name evidence="10" type="ORF">GCM10017083_36650</name>
</gene>